<dbReference type="SUPFAM" id="SSF55729">
    <property type="entry name" value="Acyl-CoA N-acyltransferases (Nat)"/>
    <property type="match status" value="1"/>
</dbReference>
<evidence type="ECO:0000256" key="1">
    <source>
        <dbReference type="ARBA" id="ARBA00022679"/>
    </source>
</evidence>
<keyword evidence="5" id="KW-1185">Reference proteome</keyword>
<dbReference type="GO" id="GO:0016747">
    <property type="term" value="F:acyltransferase activity, transferring groups other than amino-acyl groups"/>
    <property type="evidence" value="ECO:0007669"/>
    <property type="project" value="InterPro"/>
</dbReference>
<dbReference type="HOGENOM" id="CLU_013985_34_9_6"/>
<reference evidence="4 5" key="1">
    <citation type="submission" date="2011-06" db="EMBL/GenBank/DDBJ databases">
        <title>Genomic sequence of Methylobacter tundripaludum SV96.</title>
        <authorList>
            <consortium name="US DOE Joint Genome Institute"/>
            <person name="Lucas S."/>
            <person name="Han J."/>
            <person name="Lapidus A."/>
            <person name="Cheng J.-F."/>
            <person name="Goodwin L."/>
            <person name="Pitluck S."/>
            <person name="Held B."/>
            <person name="Detter J.C."/>
            <person name="Han C."/>
            <person name="Tapia R."/>
            <person name="Land M."/>
            <person name="Hauser L."/>
            <person name="Kyrpides N."/>
            <person name="Ivanova N."/>
            <person name="Ovchinnikova G."/>
            <person name="Pagani I."/>
            <person name="Klotz M.G."/>
            <person name="Dispirito A.A."/>
            <person name="Murrell J.C."/>
            <person name="Dunfield P."/>
            <person name="Kalyuzhnaya M.G."/>
            <person name="Svenning M."/>
            <person name="Trotsenko Y.A."/>
            <person name="Stein L.Y."/>
            <person name="Woyke T."/>
        </authorList>
    </citation>
    <scope>NUCLEOTIDE SEQUENCE [LARGE SCALE GENOMIC DNA]</scope>
    <source>
        <strain evidence="5">ATCC BAA-1195 / DSM 17260 / SV96</strain>
    </source>
</reference>
<feature type="domain" description="N-acetyltransferase" evidence="3">
    <location>
        <begin position="4"/>
        <end position="155"/>
    </location>
</feature>
<dbReference type="PANTHER" id="PTHR43877">
    <property type="entry name" value="AMINOALKYLPHOSPHONATE N-ACETYLTRANSFERASE-RELATED-RELATED"/>
    <property type="match status" value="1"/>
</dbReference>
<dbReference type="CDD" id="cd04301">
    <property type="entry name" value="NAT_SF"/>
    <property type="match status" value="1"/>
</dbReference>
<dbReference type="Pfam" id="PF00583">
    <property type="entry name" value="Acetyltransf_1"/>
    <property type="match status" value="1"/>
</dbReference>
<evidence type="ECO:0000259" key="3">
    <source>
        <dbReference type="PROSITE" id="PS51186"/>
    </source>
</evidence>
<evidence type="ECO:0000313" key="5">
    <source>
        <dbReference type="Proteomes" id="UP000004664"/>
    </source>
</evidence>
<name>G3IV11_METTV</name>
<dbReference type="PANTHER" id="PTHR43877:SF2">
    <property type="entry name" value="AMINOALKYLPHOSPHONATE N-ACETYLTRANSFERASE-RELATED"/>
    <property type="match status" value="1"/>
</dbReference>
<dbReference type="InterPro" id="IPR050832">
    <property type="entry name" value="Bact_Acetyltransf"/>
</dbReference>
<keyword evidence="2" id="KW-0012">Acyltransferase</keyword>
<gene>
    <name evidence="4" type="ORF">Mettu_1631</name>
</gene>
<dbReference type="PROSITE" id="PS51186">
    <property type="entry name" value="GNAT"/>
    <property type="match status" value="1"/>
</dbReference>
<dbReference type="EMBL" id="JH109152">
    <property type="protein sequence ID" value="EGW22807.1"/>
    <property type="molecule type" value="Genomic_DNA"/>
</dbReference>
<dbReference type="InterPro" id="IPR000182">
    <property type="entry name" value="GNAT_dom"/>
</dbReference>
<organism evidence="4 5">
    <name type="scientific">Methylobacter tundripaludum (strain ATCC BAA-1195 / DSM 17260 / SV96)</name>
    <dbReference type="NCBI Taxonomy" id="697282"/>
    <lineage>
        <taxon>Bacteria</taxon>
        <taxon>Pseudomonadati</taxon>
        <taxon>Pseudomonadota</taxon>
        <taxon>Gammaproteobacteria</taxon>
        <taxon>Methylococcales</taxon>
        <taxon>Methylococcaceae</taxon>
        <taxon>Methylobacter</taxon>
    </lineage>
</organism>
<dbReference type="STRING" id="697282.Mettu_1631"/>
<dbReference type="OrthoDB" id="9792929at2"/>
<proteinExistence type="predicted"/>
<dbReference type="InterPro" id="IPR016181">
    <property type="entry name" value="Acyl_CoA_acyltransferase"/>
</dbReference>
<dbReference type="Proteomes" id="UP000004664">
    <property type="component" value="Unassembled WGS sequence"/>
</dbReference>
<keyword evidence="1 4" id="KW-0808">Transferase</keyword>
<evidence type="ECO:0000256" key="2">
    <source>
        <dbReference type="ARBA" id="ARBA00023315"/>
    </source>
</evidence>
<dbReference type="Gene3D" id="3.40.630.30">
    <property type="match status" value="1"/>
</dbReference>
<dbReference type="AlphaFoldDB" id="G3IV11"/>
<accession>G3IV11</accession>
<evidence type="ECO:0000313" key="4">
    <source>
        <dbReference type="EMBL" id="EGW22807.1"/>
    </source>
</evidence>
<protein>
    <submittedName>
        <fullName evidence="4">GCN5-related N-acetyltransferase</fullName>
    </submittedName>
</protein>
<sequence>MSTITVRQAVLSDLEALTPLFDNYRQFYGRPSDLQAATDFLSARFNHGESVLFIGHEGNKAIGFTQLYPSFSSVSLARTFVLNDLFVDEHARRKGVASKLMAAAVDYASTLGAVRVSLSTAITNEVAQTLYQSAGWQRDEQFWVYHFAIPSTLVS</sequence>
<dbReference type="eggNOG" id="COG0456">
    <property type="taxonomic scope" value="Bacteria"/>
</dbReference>
<dbReference type="RefSeq" id="WP_006890775.1">
    <property type="nucleotide sequence ID" value="NZ_JH109152.1"/>
</dbReference>